<evidence type="ECO:0000259" key="3">
    <source>
        <dbReference type="PROSITE" id="PS51708"/>
    </source>
</evidence>
<dbReference type="Pfam" id="PF01928">
    <property type="entry name" value="CYTH"/>
    <property type="match status" value="1"/>
</dbReference>
<feature type="region of interest" description="Disordered" evidence="1">
    <location>
        <begin position="1"/>
        <end position="32"/>
    </location>
</feature>
<dbReference type="EMBL" id="JBEPCU010000156">
    <property type="protein sequence ID" value="MER6977749.1"/>
    <property type="molecule type" value="Genomic_DNA"/>
</dbReference>
<feature type="domain" description="CYTH" evidence="2">
    <location>
        <begin position="5"/>
        <end position="209"/>
    </location>
</feature>
<dbReference type="CDD" id="cd07374">
    <property type="entry name" value="CYTH-like_Pase"/>
    <property type="match status" value="1"/>
</dbReference>
<dbReference type="InterPro" id="IPR023577">
    <property type="entry name" value="CYTH_domain"/>
</dbReference>
<dbReference type="Proteomes" id="UP001458415">
    <property type="component" value="Unassembled WGS sequence"/>
</dbReference>
<dbReference type="PANTHER" id="PTHR39339:SF1">
    <property type="entry name" value="CHAD DOMAIN-CONTAINING PROTEIN"/>
    <property type="match status" value="1"/>
</dbReference>
<dbReference type="Gene3D" id="2.40.320.10">
    <property type="entry name" value="Hypothetical Protein Pfu-838710-001"/>
    <property type="match status" value="1"/>
</dbReference>
<dbReference type="PROSITE" id="PS51707">
    <property type="entry name" value="CYTH"/>
    <property type="match status" value="1"/>
</dbReference>
<feature type="non-terminal residue" evidence="4">
    <location>
        <position position="427"/>
    </location>
</feature>
<dbReference type="InterPro" id="IPR007899">
    <property type="entry name" value="CHAD_dom"/>
</dbReference>
<name>A0ABV1W0N7_9ACTN</name>
<comment type="caution">
    <text evidence="4">The sequence shown here is derived from an EMBL/GenBank/DDBJ whole genome shotgun (WGS) entry which is preliminary data.</text>
</comment>
<gene>
    <name evidence="4" type="ORF">ABT317_12190</name>
</gene>
<dbReference type="Pfam" id="PF05235">
    <property type="entry name" value="CHAD"/>
    <property type="match status" value="1"/>
</dbReference>
<dbReference type="InterPro" id="IPR038186">
    <property type="entry name" value="CHAD_dom_sf"/>
</dbReference>
<reference evidence="4 5" key="1">
    <citation type="submission" date="2024-06" db="EMBL/GenBank/DDBJ databases">
        <title>The Natural Products Discovery Center: Release of the First 8490 Sequenced Strains for Exploring Actinobacteria Biosynthetic Diversity.</title>
        <authorList>
            <person name="Kalkreuter E."/>
            <person name="Kautsar S.A."/>
            <person name="Yang D."/>
            <person name="Bader C.D."/>
            <person name="Teijaro C.N."/>
            <person name="Fluegel L."/>
            <person name="Davis C.M."/>
            <person name="Simpson J.R."/>
            <person name="Lauterbach L."/>
            <person name="Steele A.D."/>
            <person name="Gui C."/>
            <person name="Meng S."/>
            <person name="Li G."/>
            <person name="Viehrig K."/>
            <person name="Ye F."/>
            <person name="Su P."/>
            <person name="Kiefer A.F."/>
            <person name="Nichols A."/>
            <person name="Cepeda A.J."/>
            <person name="Yan W."/>
            <person name="Fan B."/>
            <person name="Jiang Y."/>
            <person name="Adhikari A."/>
            <person name="Zheng C.-J."/>
            <person name="Schuster L."/>
            <person name="Cowan T.M."/>
            <person name="Smanski M.J."/>
            <person name="Chevrette M.G."/>
            <person name="De Carvalho L.P.S."/>
            <person name="Shen B."/>
        </authorList>
    </citation>
    <scope>NUCLEOTIDE SEQUENCE [LARGE SCALE GENOMIC DNA]</scope>
    <source>
        <strain evidence="4 5">NPDC000634</strain>
    </source>
</reference>
<feature type="compositionally biased region" description="Basic and acidic residues" evidence="1">
    <location>
        <begin position="1"/>
        <end position="24"/>
    </location>
</feature>
<dbReference type="SMART" id="SM00880">
    <property type="entry name" value="CHAD"/>
    <property type="match status" value="1"/>
</dbReference>
<feature type="domain" description="CHAD" evidence="3">
    <location>
        <begin position="220"/>
        <end position="427"/>
    </location>
</feature>
<dbReference type="SUPFAM" id="SSF55154">
    <property type="entry name" value="CYTH-like phosphatases"/>
    <property type="match status" value="1"/>
</dbReference>
<evidence type="ECO:0000313" key="5">
    <source>
        <dbReference type="Proteomes" id="UP001458415"/>
    </source>
</evidence>
<dbReference type="InterPro" id="IPR033469">
    <property type="entry name" value="CYTH-like_dom_sf"/>
</dbReference>
<evidence type="ECO:0000256" key="1">
    <source>
        <dbReference type="SAM" id="MobiDB-lite"/>
    </source>
</evidence>
<keyword evidence="5" id="KW-1185">Reference proteome</keyword>
<dbReference type="Gene3D" id="1.40.20.10">
    <property type="entry name" value="CHAD domain"/>
    <property type="match status" value="1"/>
</dbReference>
<sequence length="427" mass="46189">MAATKREIERKYEPEKPNEPDRPDAGLLPDLTGAGPVAAVVAEGVAVLDAVYYDTPDERLSGAGLTLRRRTGGTDAGWHLKLPVAPDVRDEIQAPLSDTVPPDLAGLVRSRVRDRELRPLVRLRSERTVSHLLDAGGTLLAEVSVDAVRAERLTGVGGTARWTEIEVELADGGDPALLDKVEKRLRKAGLRRSAAPSKLSRALAETAPPGRPRAGGEPAPVTAGDNVLAHLRAQRDALVALDPAVRRDAEDSVHRMRVTTRRLRGALRSYGKVLDRTVTDPLGAELKWLGGELGLDRDQEVLTERLTADLDALPAELVTGPVRARLRTWSRERRTGSRRRLLAVLDGHRYLRLLDALDALLADPPLRPAAAGDPAEVLARAVRKDFAKLSTGLGQALALPPGTDRDLALHQARKQAKRTRYVAEAAA</sequence>
<dbReference type="PROSITE" id="PS51708">
    <property type="entry name" value="CHAD"/>
    <property type="match status" value="1"/>
</dbReference>
<accession>A0ABV1W0N7</accession>
<feature type="region of interest" description="Disordered" evidence="1">
    <location>
        <begin position="189"/>
        <end position="221"/>
    </location>
</feature>
<organism evidence="4 5">
    <name type="scientific">Streptomyces carpinensis</name>
    <dbReference type="NCBI Taxonomy" id="66369"/>
    <lineage>
        <taxon>Bacteria</taxon>
        <taxon>Bacillati</taxon>
        <taxon>Actinomycetota</taxon>
        <taxon>Actinomycetes</taxon>
        <taxon>Kitasatosporales</taxon>
        <taxon>Streptomycetaceae</taxon>
        <taxon>Streptomyces</taxon>
    </lineage>
</organism>
<evidence type="ECO:0000313" key="4">
    <source>
        <dbReference type="EMBL" id="MER6977749.1"/>
    </source>
</evidence>
<evidence type="ECO:0000259" key="2">
    <source>
        <dbReference type="PROSITE" id="PS51707"/>
    </source>
</evidence>
<protein>
    <submittedName>
        <fullName evidence="4">CYTH and CHAD domain-containing protein</fullName>
    </submittedName>
</protein>
<dbReference type="SMART" id="SM01118">
    <property type="entry name" value="CYTH"/>
    <property type="match status" value="1"/>
</dbReference>
<proteinExistence type="predicted"/>
<dbReference type="PANTHER" id="PTHR39339">
    <property type="entry name" value="SLR1444 PROTEIN"/>
    <property type="match status" value="1"/>
</dbReference>